<proteinExistence type="predicted"/>
<feature type="chain" id="PRO_5020657407" description="DUF4843 domain-containing protein" evidence="1">
    <location>
        <begin position="21"/>
        <end position="264"/>
    </location>
</feature>
<accession>A0A4Q1D0P0</accession>
<evidence type="ECO:0000313" key="3">
    <source>
        <dbReference type="Proteomes" id="UP000290545"/>
    </source>
</evidence>
<gene>
    <name evidence="2" type="ORF">ESB13_20475</name>
</gene>
<dbReference type="RefSeq" id="WP_129005568.1">
    <property type="nucleotide sequence ID" value="NZ_SDHZ01000004.1"/>
</dbReference>
<feature type="signal peptide" evidence="1">
    <location>
        <begin position="1"/>
        <end position="20"/>
    </location>
</feature>
<dbReference type="AlphaFoldDB" id="A0A4Q1D0P0"/>
<keyword evidence="1" id="KW-0732">Signal</keyword>
<dbReference type="Proteomes" id="UP000290545">
    <property type="component" value="Unassembled WGS sequence"/>
</dbReference>
<evidence type="ECO:0000313" key="2">
    <source>
        <dbReference type="EMBL" id="RXK81314.1"/>
    </source>
</evidence>
<dbReference type="OrthoDB" id="662785at2"/>
<dbReference type="EMBL" id="SDHZ01000004">
    <property type="protein sequence ID" value="RXK81314.1"/>
    <property type="molecule type" value="Genomic_DNA"/>
</dbReference>
<organism evidence="2 3">
    <name type="scientific">Filimonas effusa</name>
    <dbReference type="NCBI Taxonomy" id="2508721"/>
    <lineage>
        <taxon>Bacteria</taxon>
        <taxon>Pseudomonadati</taxon>
        <taxon>Bacteroidota</taxon>
        <taxon>Chitinophagia</taxon>
        <taxon>Chitinophagales</taxon>
        <taxon>Chitinophagaceae</taxon>
        <taxon>Filimonas</taxon>
    </lineage>
</organism>
<sequence length="264" mass="29021">MKTRNIINGLAMIVVLLTMAACNKGEDNFFYKGGMLPITVRGYNGSNEQLEVKVDTFKFPYTLGAGSTFHQSSAFTFNGSQTTATLTIKETGTGKTVLEKQLAKGDGLTTLNFLYLNGKVSDMPEIPAIETGKIKLVYMFQPVLTNYAGPVDIVLGKYYFTPKVFEEITRIKNVKPNEFTEPLTMSTFATTGQQYNGQATSVLFRAYIYKAGTNEFYTNGTGYTWHETSSYAPVPAASSGSSKLYIFSESAAGNSIRFVKNLEL</sequence>
<evidence type="ECO:0008006" key="4">
    <source>
        <dbReference type="Google" id="ProtNLM"/>
    </source>
</evidence>
<dbReference type="PROSITE" id="PS51257">
    <property type="entry name" value="PROKAR_LIPOPROTEIN"/>
    <property type="match status" value="1"/>
</dbReference>
<evidence type="ECO:0000256" key="1">
    <source>
        <dbReference type="SAM" id="SignalP"/>
    </source>
</evidence>
<comment type="caution">
    <text evidence="2">The sequence shown here is derived from an EMBL/GenBank/DDBJ whole genome shotgun (WGS) entry which is preliminary data.</text>
</comment>
<name>A0A4Q1D0P0_9BACT</name>
<keyword evidence="3" id="KW-1185">Reference proteome</keyword>
<reference evidence="2 3" key="1">
    <citation type="submission" date="2019-01" db="EMBL/GenBank/DDBJ databases">
        <title>Filimonas sp. strain TTM-71.</title>
        <authorList>
            <person name="Chen W.-M."/>
        </authorList>
    </citation>
    <scope>NUCLEOTIDE SEQUENCE [LARGE SCALE GENOMIC DNA]</scope>
    <source>
        <strain evidence="2 3">TTM-71</strain>
    </source>
</reference>
<protein>
    <recommendedName>
        <fullName evidence="4">DUF4843 domain-containing protein</fullName>
    </recommendedName>
</protein>